<reference evidence="10 11" key="1">
    <citation type="journal article" date="2014" name="Nat. Genet.">
        <title>Genome sequence of the hot pepper provides insights into the evolution of pungency in Capsicum species.</title>
        <authorList>
            <person name="Kim S."/>
            <person name="Park M."/>
            <person name="Yeom S.I."/>
            <person name="Kim Y.M."/>
            <person name="Lee J.M."/>
            <person name="Lee H.A."/>
            <person name="Seo E."/>
            <person name="Choi J."/>
            <person name="Cheong K."/>
            <person name="Kim K.T."/>
            <person name="Jung K."/>
            <person name="Lee G.W."/>
            <person name="Oh S.K."/>
            <person name="Bae C."/>
            <person name="Kim S.B."/>
            <person name="Lee H.Y."/>
            <person name="Kim S.Y."/>
            <person name="Kim M.S."/>
            <person name="Kang B.C."/>
            <person name="Jo Y.D."/>
            <person name="Yang H.B."/>
            <person name="Jeong H.J."/>
            <person name="Kang W.H."/>
            <person name="Kwon J.K."/>
            <person name="Shin C."/>
            <person name="Lim J.Y."/>
            <person name="Park J.H."/>
            <person name="Huh J.H."/>
            <person name="Kim J.S."/>
            <person name="Kim B.D."/>
            <person name="Cohen O."/>
            <person name="Paran I."/>
            <person name="Suh M.C."/>
            <person name="Lee S.B."/>
            <person name="Kim Y.K."/>
            <person name="Shin Y."/>
            <person name="Noh S.J."/>
            <person name="Park J."/>
            <person name="Seo Y.S."/>
            <person name="Kwon S.Y."/>
            <person name="Kim H.A."/>
            <person name="Park J.M."/>
            <person name="Kim H.J."/>
            <person name="Choi S.B."/>
            <person name="Bosland P.W."/>
            <person name="Reeves G."/>
            <person name="Jo S.H."/>
            <person name="Lee B.W."/>
            <person name="Cho H.T."/>
            <person name="Choi H.S."/>
            <person name="Lee M.S."/>
            <person name="Yu Y."/>
            <person name="Do Choi Y."/>
            <person name="Park B.S."/>
            <person name="van Deynze A."/>
            <person name="Ashrafi H."/>
            <person name="Hill T."/>
            <person name="Kim W.T."/>
            <person name="Pai H.S."/>
            <person name="Ahn H.K."/>
            <person name="Yeam I."/>
            <person name="Giovannoni J.J."/>
            <person name="Rose J.K."/>
            <person name="Sorensen I."/>
            <person name="Lee S.J."/>
            <person name="Kim R.W."/>
            <person name="Choi I.Y."/>
            <person name="Choi B.S."/>
            <person name="Lim J.S."/>
            <person name="Lee Y.H."/>
            <person name="Choi D."/>
        </authorList>
    </citation>
    <scope>NUCLEOTIDE SEQUENCE [LARGE SCALE GENOMIC DNA]</scope>
    <source>
        <strain evidence="11">cv. CM334</strain>
    </source>
</reference>
<keyword evidence="5" id="KW-0769">Symport</keyword>
<dbReference type="OMA" id="RWIVVSK"/>
<dbReference type="GO" id="GO:0015203">
    <property type="term" value="F:polyamine transmembrane transporter activity"/>
    <property type="evidence" value="ECO:0007669"/>
    <property type="project" value="UniProtKB-ARBA"/>
</dbReference>
<feature type="transmembrane region" description="Helical" evidence="9">
    <location>
        <begin position="12"/>
        <end position="34"/>
    </location>
</feature>
<evidence type="ECO:0000256" key="8">
    <source>
        <dbReference type="ARBA" id="ARBA00024041"/>
    </source>
</evidence>
<keyword evidence="4 9" id="KW-0812">Transmembrane</keyword>
<comment type="similarity">
    <text evidence="8">Belongs to the amino acid-polyamine-organocation (APC) superfamily. Polyamine:cation symporter (PHS) (TC 2.A.3.12) family.</text>
</comment>
<keyword evidence="6 9" id="KW-1133">Transmembrane helix</keyword>
<dbReference type="Proteomes" id="UP000222542">
    <property type="component" value="Unassembled WGS sequence"/>
</dbReference>
<keyword evidence="11" id="KW-1185">Reference proteome</keyword>
<dbReference type="AlphaFoldDB" id="A0A2G2Z8Y6"/>
<evidence type="ECO:0000256" key="5">
    <source>
        <dbReference type="ARBA" id="ARBA00022847"/>
    </source>
</evidence>
<dbReference type="InterPro" id="IPR002293">
    <property type="entry name" value="AA/rel_permease1"/>
</dbReference>
<organism evidence="10 11">
    <name type="scientific">Capsicum annuum</name>
    <name type="common">Capsicum pepper</name>
    <dbReference type="NCBI Taxonomy" id="4072"/>
    <lineage>
        <taxon>Eukaryota</taxon>
        <taxon>Viridiplantae</taxon>
        <taxon>Streptophyta</taxon>
        <taxon>Embryophyta</taxon>
        <taxon>Tracheophyta</taxon>
        <taxon>Spermatophyta</taxon>
        <taxon>Magnoliopsida</taxon>
        <taxon>eudicotyledons</taxon>
        <taxon>Gunneridae</taxon>
        <taxon>Pentapetalae</taxon>
        <taxon>asterids</taxon>
        <taxon>lamiids</taxon>
        <taxon>Solanales</taxon>
        <taxon>Solanaceae</taxon>
        <taxon>Solanoideae</taxon>
        <taxon>Capsiceae</taxon>
        <taxon>Capsicum</taxon>
    </lineage>
</organism>
<evidence type="ECO:0000256" key="6">
    <source>
        <dbReference type="ARBA" id="ARBA00022989"/>
    </source>
</evidence>
<evidence type="ECO:0000256" key="1">
    <source>
        <dbReference type="ARBA" id="ARBA00004651"/>
    </source>
</evidence>
<comment type="caution">
    <text evidence="10">The sequence shown here is derived from an EMBL/GenBank/DDBJ whole genome shotgun (WGS) entry which is preliminary data.</text>
</comment>
<dbReference type="STRING" id="4072.A0A2G2Z8Y6"/>
<comment type="subcellular location">
    <subcellularLocation>
        <location evidence="1">Cell membrane</location>
        <topology evidence="1">Multi-pass membrane protein</topology>
    </subcellularLocation>
</comment>
<protein>
    <submittedName>
        <fullName evidence="10">Polyamine transporter PUT1</fullName>
    </submittedName>
</protein>
<feature type="transmembrane region" description="Helical" evidence="9">
    <location>
        <begin position="116"/>
        <end position="134"/>
    </location>
</feature>
<dbReference type="Gene3D" id="1.20.1740.10">
    <property type="entry name" value="Amino acid/polyamine transporter I"/>
    <property type="match status" value="1"/>
</dbReference>
<name>A0A2G2Z8Y6_CAPAN</name>
<dbReference type="GO" id="GO:0015293">
    <property type="term" value="F:symporter activity"/>
    <property type="evidence" value="ECO:0007669"/>
    <property type="project" value="UniProtKB-KW"/>
</dbReference>
<dbReference type="PANTHER" id="PTHR45826">
    <property type="entry name" value="POLYAMINE TRANSPORTER PUT1"/>
    <property type="match status" value="1"/>
</dbReference>
<accession>A0A2G2Z8Y6</accession>
<dbReference type="Gramene" id="PHT78335">
    <property type="protein sequence ID" value="PHT78335"/>
    <property type="gene ID" value="T459_16387"/>
</dbReference>
<evidence type="ECO:0000256" key="3">
    <source>
        <dbReference type="ARBA" id="ARBA00022475"/>
    </source>
</evidence>
<dbReference type="GO" id="GO:0005886">
    <property type="term" value="C:plasma membrane"/>
    <property type="evidence" value="ECO:0007669"/>
    <property type="project" value="UniProtKB-SubCell"/>
</dbReference>
<proteinExistence type="inferred from homology"/>
<dbReference type="EMBL" id="AYRZ02000006">
    <property type="protein sequence ID" value="PHT78335.1"/>
    <property type="molecule type" value="Genomic_DNA"/>
</dbReference>
<evidence type="ECO:0000256" key="9">
    <source>
        <dbReference type="SAM" id="Phobius"/>
    </source>
</evidence>
<dbReference type="PANTHER" id="PTHR45826:SF12">
    <property type="entry name" value="DUF4218 DOMAIN-CONTAINING PROTEIN"/>
    <property type="match status" value="1"/>
</dbReference>
<evidence type="ECO:0000256" key="7">
    <source>
        <dbReference type="ARBA" id="ARBA00023136"/>
    </source>
</evidence>
<feature type="transmembrane region" description="Helical" evidence="9">
    <location>
        <begin position="40"/>
        <end position="64"/>
    </location>
</feature>
<dbReference type="InterPro" id="IPR044566">
    <property type="entry name" value="RMV1-like"/>
</dbReference>
<sequence>MFLDYLKSTILALGGGLPRIVVVLALTLVFTYMNYRGLTIVGWMDVSIGIFSILPFVVMGLILIPKIRPSRWLVQDVHSIDWKLCLTTLYWNLNYWDLISTLAGEVHNPKKTLPKALFYAEILVVLSYFFPLLIGTRVVPLQHDVWNDGYFSYITKILGGVWLRCWVQGAADVSNMGMFVAETSIDTFQLLGMEERGMLPEFFAKRSHHGTLLTEILFSASVWFYFHG</sequence>
<dbReference type="Pfam" id="PF13520">
    <property type="entry name" value="AA_permease_2"/>
    <property type="match status" value="1"/>
</dbReference>
<evidence type="ECO:0000313" key="10">
    <source>
        <dbReference type="EMBL" id="PHT78335.1"/>
    </source>
</evidence>
<reference evidence="10 11" key="2">
    <citation type="journal article" date="2017" name="Genome Biol.">
        <title>New reference genome sequences of hot pepper reveal the massive evolution of plant disease-resistance genes by retroduplication.</title>
        <authorList>
            <person name="Kim S."/>
            <person name="Park J."/>
            <person name="Yeom S.I."/>
            <person name="Kim Y.M."/>
            <person name="Seo E."/>
            <person name="Kim K.T."/>
            <person name="Kim M.S."/>
            <person name="Lee J.M."/>
            <person name="Cheong K."/>
            <person name="Shin H.S."/>
            <person name="Kim S.B."/>
            <person name="Han K."/>
            <person name="Lee J."/>
            <person name="Park M."/>
            <person name="Lee H.A."/>
            <person name="Lee H.Y."/>
            <person name="Lee Y."/>
            <person name="Oh S."/>
            <person name="Lee J.H."/>
            <person name="Choi E."/>
            <person name="Choi E."/>
            <person name="Lee S.E."/>
            <person name="Jeon J."/>
            <person name="Kim H."/>
            <person name="Choi G."/>
            <person name="Song H."/>
            <person name="Lee J."/>
            <person name="Lee S.C."/>
            <person name="Kwon J.K."/>
            <person name="Lee H.Y."/>
            <person name="Koo N."/>
            <person name="Hong Y."/>
            <person name="Kim R.W."/>
            <person name="Kang W.H."/>
            <person name="Huh J.H."/>
            <person name="Kang B.C."/>
            <person name="Yang T.J."/>
            <person name="Lee Y.H."/>
            <person name="Bennetzen J.L."/>
            <person name="Choi D."/>
        </authorList>
    </citation>
    <scope>NUCLEOTIDE SEQUENCE [LARGE SCALE GENOMIC DNA]</scope>
    <source>
        <strain evidence="11">cv. CM334</strain>
    </source>
</reference>
<keyword evidence="2" id="KW-0813">Transport</keyword>
<evidence type="ECO:0000256" key="2">
    <source>
        <dbReference type="ARBA" id="ARBA00022448"/>
    </source>
</evidence>
<keyword evidence="3" id="KW-1003">Cell membrane</keyword>
<evidence type="ECO:0000313" key="11">
    <source>
        <dbReference type="Proteomes" id="UP000222542"/>
    </source>
</evidence>
<keyword evidence="7 9" id="KW-0472">Membrane</keyword>
<evidence type="ECO:0000256" key="4">
    <source>
        <dbReference type="ARBA" id="ARBA00022692"/>
    </source>
</evidence>
<gene>
    <name evidence="10" type="ORF">T459_16387</name>
</gene>